<organism evidence="2 3">
    <name type="scientific">Vitrella brassicaformis (strain CCMP3155)</name>
    <dbReference type="NCBI Taxonomy" id="1169540"/>
    <lineage>
        <taxon>Eukaryota</taxon>
        <taxon>Sar</taxon>
        <taxon>Alveolata</taxon>
        <taxon>Colpodellida</taxon>
        <taxon>Vitrellaceae</taxon>
        <taxon>Vitrella</taxon>
    </lineage>
</organism>
<evidence type="ECO:0000313" key="3">
    <source>
        <dbReference type="Proteomes" id="UP000041254"/>
    </source>
</evidence>
<gene>
    <name evidence="2" type="ORF">Vbra_15702</name>
</gene>
<keyword evidence="3" id="KW-1185">Reference proteome</keyword>
<feature type="compositionally biased region" description="Basic and acidic residues" evidence="1">
    <location>
        <begin position="541"/>
        <end position="564"/>
    </location>
</feature>
<dbReference type="SUPFAM" id="SSF56784">
    <property type="entry name" value="HAD-like"/>
    <property type="match status" value="1"/>
</dbReference>
<feature type="region of interest" description="Disordered" evidence="1">
    <location>
        <begin position="435"/>
        <end position="564"/>
    </location>
</feature>
<accession>A0A0G4FNC0</accession>
<evidence type="ECO:0000313" key="2">
    <source>
        <dbReference type="EMBL" id="CEM15073.1"/>
    </source>
</evidence>
<dbReference type="InterPro" id="IPR036412">
    <property type="entry name" value="HAD-like_sf"/>
</dbReference>
<name>A0A0G4FNC0_VITBC</name>
<dbReference type="AlphaFoldDB" id="A0A0G4FNC0"/>
<sequence>MPFPADIFPHARSGLFECRHVGETADGMEVIHCVSQKSIFSSAHGGNRPVTSLHATTSGDTDEDEPEDESKPPPTTTRLPERRPIMPDPPQPYPPMPERRMRPGFVDSVDYDPNEGNYVYDWRPPPSPSPHQPSPAFPMPPDTVPFPPGMSPGGDPSYDESGYGNMLCRVYDFDPKDYEGKPKLLILSDINGTICLRPRRVLSRAHGKPKTLPRGFNGVQFLYMRPYWREYLHLLTSHPRVTFGFYTSITRWNGLNIVEFLSRRLWGLPGQPDEHWRRMMYRKISLFDFDDCVPDTEAARYPDGAVRNLRELKRVWQIYPDFNHRSTLMVDSDLRKVRRYLDNSVVPPPHLEEDLARGPNEEEDTVLLELTDYLYELLETWEGDVREYVKRNPWRLDRARTVDEATVLQELRAQRQKSGEDRFFGRDLFSSKQGRPWGYGLSSQRQMPPLSSGPVDHLSPASNSDHQGIPDHTSTPPPDKDEDSETATSRKRRFAAAGRRLEKMKDVAMPPPRRKAGAEPSGGESGGTGLPDFDSFPSPPRPDRRRREEESHAEEQEKSFTAKR</sequence>
<feature type="compositionally biased region" description="Pro residues" evidence="1">
    <location>
        <begin position="86"/>
        <end position="96"/>
    </location>
</feature>
<feature type="region of interest" description="Disordered" evidence="1">
    <location>
        <begin position="41"/>
        <end position="110"/>
    </location>
</feature>
<reference evidence="2 3" key="1">
    <citation type="submission" date="2014-11" db="EMBL/GenBank/DDBJ databases">
        <authorList>
            <person name="Zhu J."/>
            <person name="Qi W."/>
            <person name="Song R."/>
        </authorList>
    </citation>
    <scope>NUCLEOTIDE SEQUENCE [LARGE SCALE GENOMIC DNA]</scope>
</reference>
<dbReference type="VEuPathDB" id="CryptoDB:Vbra_15702"/>
<dbReference type="OrthoDB" id="1711508at2759"/>
<dbReference type="Proteomes" id="UP000041254">
    <property type="component" value="Unassembled WGS sequence"/>
</dbReference>
<evidence type="ECO:0008006" key="4">
    <source>
        <dbReference type="Google" id="ProtNLM"/>
    </source>
</evidence>
<dbReference type="Gene3D" id="3.40.50.1000">
    <property type="entry name" value="HAD superfamily/HAD-like"/>
    <property type="match status" value="1"/>
</dbReference>
<dbReference type="EMBL" id="CDMY01000465">
    <property type="protein sequence ID" value="CEM15073.1"/>
    <property type="molecule type" value="Genomic_DNA"/>
</dbReference>
<feature type="compositionally biased region" description="Polar residues" evidence="1">
    <location>
        <begin position="49"/>
        <end position="59"/>
    </location>
</feature>
<evidence type="ECO:0000256" key="1">
    <source>
        <dbReference type="SAM" id="MobiDB-lite"/>
    </source>
</evidence>
<dbReference type="InParanoid" id="A0A0G4FNC0"/>
<proteinExistence type="predicted"/>
<protein>
    <recommendedName>
        <fullName evidence="4">FCP1 homology domain-containing protein</fullName>
    </recommendedName>
</protein>
<dbReference type="InterPro" id="IPR023214">
    <property type="entry name" value="HAD_sf"/>
</dbReference>